<evidence type="ECO:0000313" key="2">
    <source>
        <dbReference type="Proteomes" id="UP000561045"/>
    </source>
</evidence>
<gene>
    <name evidence="1" type="ORF">GGR36_001533</name>
</gene>
<dbReference type="EMBL" id="JACIET010000001">
    <property type="protein sequence ID" value="MBB4012225.1"/>
    <property type="molecule type" value="Genomic_DNA"/>
</dbReference>
<proteinExistence type="predicted"/>
<dbReference type="AlphaFoldDB" id="A0A840BGC1"/>
<organism evidence="1 2">
    <name type="scientific">Niveibacterium umoris</name>
    <dbReference type="NCBI Taxonomy" id="1193620"/>
    <lineage>
        <taxon>Bacteria</taxon>
        <taxon>Pseudomonadati</taxon>
        <taxon>Pseudomonadota</taxon>
        <taxon>Betaproteobacteria</taxon>
        <taxon>Rhodocyclales</taxon>
        <taxon>Rhodocyclaceae</taxon>
        <taxon>Niveibacterium</taxon>
    </lineage>
</organism>
<sequence>MWRLIGLSFVLELHRAARAAHLKAAHRVRDNAQAIDAVQIVSPGIRFPTPHRAKEVFPALTLQRSVNLSSEALSLRHSPGR</sequence>
<name>A0A840BGC1_9RHOO</name>
<evidence type="ECO:0000313" key="1">
    <source>
        <dbReference type="EMBL" id="MBB4012225.1"/>
    </source>
</evidence>
<protein>
    <submittedName>
        <fullName evidence="1">Uncharacterized protein</fullName>
    </submittedName>
</protein>
<accession>A0A840BGC1</accession>
<comment type="caution">
    <text evidence="1">The sequence shown here is derived from an EMBL/GenBank/DDBJ whole genome shotgun (WGS) entry which is preliminary data.</text>
</comment>
<keyword evidence="2" id="KW-1185">Reference proteome</keyword>
<dbReference type="Proteomes" id="UP000561045">
    <property type="component" value="Unassembled WGS sequence"/>
</dbReference>
<reference evidence="1 2" key="1">
    <citation type="submission" date="2020-08" db="EMBL/GenBank/DDBJ databases">
        <title>Genomic Encyclopedia of Type Strains, Phase IV (KMG-IV): sequencing the most valuable type-strain genomes for metagenomic binning, comparative biology and taxonomic classification.</title>
        <authorList>
            <person name="Goeker M."/>
        </authorList>
    </citation>
    <scope>NUCLEOTIDE SEQUENCE [LARGE SCALE GENOMIC DNA]</scope>
    <source>
        <strain evidence="1 2">DSM 106739</strain>
    </source>
</reference>
<dbReference type="RefSeq" id="WP_183633941.1">
    <property type="nucleotide sequence ID" value="NZ_BAABLE010000011.1"/>
</dbReference>